<comment type="caution">
    <text evidence="9">The sequence shown here is derived from an EMBL/GenBank/DDBJ whole genome shotgun (WGS) entry which is preliminary data.</text>
</comment>
<protein>
    <submittedName>
        <fullName evidence="9">Lactose ABC transporter permease</fullName>
    </submittedName>
</protein>
<dbReference type="InterPro" id="IPR035906">
    <property type="entry name" value="MetI-like_sf"/>
</dbReference>
<keyword evidence="2 7" id="KW-0813">Transport</keyword>
<feature type="transmembrane region" description="Helical" evidence="7">
    <location>
        <begin position="82"/>
        <end position="110"/>
    </location>
</feature>
<evidence type="ECO:0000256" key="4">
    <source>
        <dbReference type="ARBA" id="ARBA00022692"/>
    </source>
</evidence>
<comment type="similarity">
    <text evidence="7">Belongs to the binding-protein-dependent transport system permease family.</text>
</comment>
<comment type="subcellular location">
    <subcellularLocation>
        <location evidence="1 7">Cell membrane</location>
        <topology evidence="1 7">Multi-pass membrane protein</topology>
    </subcellularLocation>
</comment>
<keyword evidence="5 7" id="KW-1133">Transmembrane helix</keyword>
<keyword evidence="10" id="KW-1185">Reference proteome</keyword>
<evidence type="ECO:0000259" key="8">
    <source>
        <dbReference type="PROSITE" id="PS50928"/>
    </source>
</evidence>
<dbReference type="InterPro" id="IPR000515">
    <property type="entry name" value="MetI-like"/>
</dbReference>
<evidence type="ECO:0000313" key="9">
    <source>
        <dbReference type="EMBL" id="GGO64831.1"/>
    </source>
</evidence>
<evidence type="ECO:0000256" key="7">
    <source>
        <dbReference type="RuleBase" id="RU363032"/>
    </source>
</evidence>
<feature type="domain" description="ABC transmembrane type-1" evidence="8">
    <location>
        <begin position="82"/>
        <end position="271"/>
    </location>
</feature>
<evidence type="ECO:0000256" key="5">
    <source>
        <dbReference type="ARBA" id="ARBA00022989"/>
    </source>
</evidence>
<dbReference type="SUPFAM" id="SSF161098">
    <property type="entry name" value="MetI-like"/>
    <property type="match status" value="1"/>
</dbReference>
<dbReference type="PANTHER" id="PTHR43744:SF8">
    <property type="entry name" value="SN-GLYCEROL-3-PHOSPHATE TRANSPORT SYSTEM PERMEASE PROTEIN UGPE"/>
    <property type="match status" value="1"/>
</dbReference>
<evidence type="ECO:0000313" key="10">
    <source>
        <dbReference type="Proteomes" id="UP000638043"/>
    </source>
</evidence>
<accession>A0ABQ2N3F6</accession>
<keyword evidence="6 7" id="KW-0472">Membrane</keyword>
<feature type="transmembrane region" description="Helical" evidence="7">
    <location>
        <begin position="253"/>
        <end position="271"/>
    </location>
</feature>
<feature type="transmembrane region" description="Helical" evidence="7">
    <location>
        <begin position="21"/>
        <end position="39"/>
    </location>
</feature>
<proteinExistence type="inferred from homology"/>
<evidence type="ECO:0000256" key="1">
    <source>
        <dbReference type="ARBA" id="ARBA00004651"/>
    </source>
</evidence>
<dbReference type="EMBL" id="BMMQ01000006">
    <property type="protein sequence ID" value="GGO64831.1"/>
    <property type="molecule type" value="Genomic_DNA"/>
</dbReference>
<feature type="transmembrane region" description="Helical" evidence="7">
    <location>
        <begin position="144"/>
        <end position="167"/>
    </location>
</feature>
<evidence type="ECO:0000256" key="3">
    <source>
        <dbReference type="ARBA" id="ARBA00022475"/>
    </source>
</evidence>
<gene>
    <name evidence="9" type="ORF">GCM10010910_20610</name>
</gene>
<dbReference type="RefSeq" id="WP_188701595.1">
    <property type="nucleotide sequence ID" value="NZ_BMMQ01000006.1"/>
</dbReference>
<dbReference type="Proteomes" id="UP000638043">
    <property type="component" value="Unassembled WGS sequence"/>
</dbReference>
<dbReference type="PANTHER" id="PTHR43744">
    <property type="entry name" value="ABC TRANSPORTER PERMEASE PROTEIN MG189-RELATED-RELATED"/>
    <property type="match status" value="1"/>
</dbReference>
<evidence type="ECO:0000256" key="2">
    <source>
        <dbReference type="ARBA" id="ARBA00022448"/>
    </source>
</evidence>
<feature type="transmembrane region" description="Helical" evidence="7">
    <location>
        <begin position="196"/>
        <end position="217"/>
    </location>
</feature>
<dbReference type="Gene3D" id="1.10.3720.10">
    <property type="entry name" value="MetI-like"/>
    <property type="match status" value="1"/>
</dbReference>
<dbReference type="CDD" id="cd06261">
    <property type="entry name" value="TM_PBP2"/>
    <property type="match status" value="1"/>
</dbReference>
<keyword evidence="4 7" id="KW-0812">Transmembrane</keyword>
<feature type="transmembrane region" description="Helical" evidence="7">
    <location>
        <begin position="117"/>
        <end position="138"/>
    </location>
</feature>
<dbReference type="PROSITE" id="PS50928">
    <property type="entry name" value="ABC_TM1"/>
    <property type="match status" value="1"/>
</dbReference>
<reference evidence="10" key="1">
    <citation type="journal article" date="2019" name="Int. J. Syst. Evol. Microbiol.">
        <title>The Global Catalogue of Microorganisms (GCM) 10K type strain sequencing project: providing services to taxonomists for standard genome sequencing and annotation.</title>
        <authorList>
            <consortium name="The Broad Institute Genomics Platform"/>
            <consortium name="The Broad Institute Genome Sequencing Center for Infectious Disease"/>
            <person name="Wu L."/>
            <person name="Ma J."/>
        </authorList>
    </citation>
    <scope>NUCLEOTIDE SEQUENCE [LARGE SCALE GENOMIC DNA]</scope>
    <source>
        <strain evidence="10">CGMCC 4.7181</strain>
    </source>
</reference>
<keyword evidence="3" id="KW-1003">Cell membrane</keyword>
<organism evidence="9 10">
    <name type="scientific">Microbacterium nanhaiense</name>
    <dbReference type="NCBI Taxonomy" id="1301026"/>
    <lineage>
        <taxon>Bacteria</taxon>
        <taxon>Bacillati</taxon>
        <taxon>Actinomycetota</taxon>
        <taxon>Actinomycetes</taxon>
        <taxon>Micrococcales</taxon>
        <taxon>Microbacteriaceae</taxon>
        <taxon>Microbacterium</taxon>
    </lineage>
</organism>
<dbReference type="Pfam" id="PF00528">
    <property type="entry name" value="BPD_transp_1"/>
    <property type="match status" value="1"/>
</dbReference>
<name>A0ABQ2N3F6_9MICO</name>
<evidence type="ECO:0000256" key="6">
    <source>
        <dbReference type="ARBA" id="ARBA00023136"/>
    </source>
</evidence>
<sequence length="285" mass="30825">MSTAIRRHRRRLDRPSNTLTLIAVFVTAVFAVPVVWMFVGSIRPREEIFGSLYPLSWDIILPSRVTFDNYVSLVTGSFGRSILNSLLVCLISVLIGTLVCAMAAYAVAVLNFPGKGAVFTVIVISFLVPFEAIAIPLSQLFTDWGLANTLIGLVLPGIGNGLAIFNLRQHFLSIPSSYREAAHLDGASEPRVFASIYLPLGGGSLVNSALLIFLGQWNSFLWPLLVVSESDRQLAPVALAQAFGEHSSNFGEHFAGAVILSLIPAVLMYTLQRSFGGLSISDGEK</sequence>